<organism evidence="7 8">
    <name type="scientific">Aspergillus pseudoustus</name>
    <dbReference type="NCBI Taxonomy" id="1810923"/>
    <lineage>
        <taxon>Eukaryota</taxon>
        <taxon>Fungi</taxon>
        <taxon>Dikarya</taxon>
        <taxon>Ascomycota</taxon>
        <taxon>Pezizomycotina</taxon>
        <taxon>Eurotiomycetes</taxon>
        <taxon>Eurotiomycetidae</taxon>
        <taxon>Eurotiales</taxon>
        <taxon>Aspergillaceae</taxon>
        <taxon>Aspergillus</taxon>
        <taxon>Aspergillus subgen. Nidulantes</taxon>
    </lineage>
</organism>
<name>A0ABR4KQC7_9EURO</name>
<gene>
    <name evidence="7" type="ORF">BJY01DRAFT_205261</name>
</gene>
<evidence type="ECO:0000256" key="5">
    <source>
        <dbReference type="SAM" id="MobiDB-lite"/>
    </source>
</evidence>
<dbReference type="InterPro" id="IPR024158">
    <property type="entry name" value="Mt_import_TIM15"/>
</dbReference>
<sequence length="212" mass="23899">MQQIFRLSRGLRVLQASLPSSSLTRGASTRLYSQVTRHTSQPCRPSVIPKPNRVASATPSIQVRYNSDTSAPPNPLTDQDSDAARDAENQKENELRRAEEPAYMLAFTCKPCSHRSVHRVSKHGYHRGTVLIQCPNCKNRHVISDHLKIFSDKGKTLEDILKENGQRMVQGRIDDPDIEWRDDEVAAKEIALAVERLKALHEERAAGEKKPE</sequence>
<reference evidence="7 8" key="1">
    <citation type="submission" date="2024-07" db="EMBL/GenBank/DDBJ databases">
        <title>Section-level genome sequencing and comparative genomics of Aspergillus sections Usti and Cavernicolus.</title>
        <authorList>
            <consortium name="Lawrence Berkeley National Laboratory"/>
            <person name="Nybo J.L."/>
            <person name="Vesth T.C."/>
            <person name="Theobald S."/>
            <person name="Frisvad J.C."/>
            <person name="Larsen T.O."/>
            <person name="Kjaerboelling I."/>
            <person name="Rothschild-Mancinelli K."/>
            <person name="Lyhne E.K."/>
            <person name="Kogle M.E."/>
            <person name="Barry K."/>
            <person name="Clum A."/>
            <person name="Na H."/>
            <person name="Ledsgaard L."/>
            <person name="Lin J."/>
            <person name="Lipzen A."/>
            <person name="Kuo A."/>
            <person name="Riley R."/>
            <person name="Mondo S."/>
            <person name="Labutti K."/>
            <person name="Haridas S."/>
            <person name="Pangalinan J."/>
            <person name="Salamov A.A."/>
            <person name="Simmons B.A."/>
            <person name="Magnuson J.K."/>
            <person name="Chen J."/>
            <person name="Drula E."/>
            <person name="Henrissat B."/>
            <person name="Wiebenga A."/>
            <person name="Lubbers R.J."/>
            <person name="Gomes A.C."/>
            <person name="Makela M.R."/>
            <person name="Stajich J."/>
            <person name="Grigoriev I.V."/>
            <person name="Mortensen U.H."/>
            <person name="De Vries R.P."/>
            <person name="Baker S.E."/>
            <person name="Andersen M.R."/>
        </authorList>
    </citation>
    <scope>NUCLEOTIDE SEQUENCE [LARGE SCALE GENOMIC DNA]</scope>
    <source>
        <strain evidence="7 8">CBS 123904</strain>
    </source>
</reference>
<evidence type="ECO:0000256" key="3">
    <source>
        <dbReference type="ARBA" id="ARBA00022833"/>
    </source>
</evidence>
<keyword evidence="1" id="KW-0479">Metal-binding</keyword>
<evidence type="ECO:0000313" key="7">
    <source>
        <dbReference type="EMBL" id="KAL2854482.1"/>
    </source>
</evidence>
<accession>A0ABR4KQC7</accession>
<evidence type="ECO:0000259" key="6">
    <source>
        <dbReference type="PROSITE" id="PS51501"/>
    </source>
</evidence>
<feature type="domain" description="DNL-type" evidence="6">
    <location>
        <begin position="98"/>
        <end position="193"/>
    </location>
</feature>
<dbReference type="Proteomes" id="UP001610446">
    <property type="component" value="Unassembled WGS sequence"/>
</dbReference>
<dbReference type="EMBL" id="JBFXLU010000014">
    <property type="protein sequence ID" value="KAL2854482.1"/>
    <property type="molecule type" value="Genomic_DNA"/>
</dbReference>
<keyword evidence="2 4" id="KW-0863">Zinc-finger</keyword>
<evidence type="ECO:0000313" key="8">
    <source>
        <dbReference type="Proteomes" id="UP001610446"/>
    </source>
</evidence>
<comment type="caution">
    <text evidence="7">The sequence shown here is derived from an EMBL/GenBank/DDBJ whole genome shotgun (WGS) entry which is preliminary data.</text>
</comment>
<evidence type="ECO:0000256" key="1">
    <source>
        <dbReference type="ARBA" id="ARBA00022723"/>
    </source>
</evidence>
<dbReference type="PROSITE" id="PS51501">
    <property type="entry name" value="ZF_DNL"/>
    <property type="match status" value="1"/>
</dbReference>
<evidence type="ECO:0000256" key="4">
    <source>
        <dbReference type="PROSITE-ProRule" id="PRU00834"/>
    </source>
</evidence>
<evidence type="ECO:0000256" key="2">
    <source>
        <dbReference type="ARBA" id="ARBA00022771"/>
    </source>
</evidence>
<keyword evidence="3" id="KW-0862">Zinc</keyword>
<proteinExistence type="predicted"/>
<dbReference type="InterPro" id="IPR007853">
    <property type="entry name" value="Znf_DNL-typ"/>
</dbReference>
<keyword evidence="8" id="KW-1185">Reference proteome</keyword>
<dbReference type="PANTHER" id="PTHR20922:SF13">
    <property type="entry name" value="DNL-TYPE ZINC FINGER PROTEIN"/>
    <property type="match status" value="1"/>
</dbReference>
<dbReference type="Pfam" id="PF05180">
    <property type="entry name" value="zf-DNL"/>
    <property type="match status" value="1"/>
</dbReference>
<feature type="compositionally biased region" description="Basic and acidic residues" evidence="5">
    <location>
        <begin position="82"/>
        <end position="97"/>
    </location>
</feature>
<dbReference type="PANTHER" id="PTHR20922">
    <property type="entry name" value="DNL-TYPE ZINC FINGER PROTEIN"/>
    <property type="match status" value="1"/>
</dbReference>
<feature type="region of interest" description="Disordered" evidence="5">
    <location>
        <begin position="36"/>
        <end position="97"/>
    </location>
</feature>
<feature type="compositionally biased region" description="Polar residues" evidence="5">
    <location>
        <begin position="55"/>
        <end position="71"/>
    </location>
</feature>
<protein>
    <submittedName>
        <fullName evidence="7">Zf-DNL-domain-containing protein</fullName>
    </submittedName>
</protein>